<keyword evidence="2" id="KW-0418">Kinase</keyword>
<dbReference type="PROSITE" id="PS50112">
    <property type="entry name" value="PAS"/>
    <property type="match status" value="1"/>
</dbReference>
<accession>A0A0C2BLQ2</accession>
<dbReference type="EMBL" id="JWJG01000028">
    <property type="protein sequence ID" value="KIF80889.1"/>
    <property type="molecule type" value="Genomic_DNA"/>
</dbReference>
<dbReference type="InterPro" id="IPR011712">
    <property type="entry name" value="Sig_transdc_His_kin_sub3_dim/P"/>
</dbReference>
<evidence type="ECO:0000256" key="3">
    <source>
        <dbReference type="ARBA" id="ARBA00023012"/>
    </source>
</evidence>
<feature type="domain" description="PAS" evidence="4">
    <location>
        <begin position="27"/>
        <end position="79"/>
    </location>
</feature>
<dbReference type="InterPro" id="IPR036890">
    <property type="entry name" value="HATPase_C_sf"/>
</dbReference>
<dbReference type="GO" id="GO:0046983">
    <property type="term" value="F:protein dimerization activity"/>
    <property type="evidence" value="ECO:0007669"/>
    <property type="project" value="InterPro"/>
</dbReference>
<evidence type="ECO:0000256" key="1">
    <source>
        <dbReference type="ARBA" id="ARBA00022679"/>
    </source>
</evidence>
<evidence type="ECO:0000313" key="6">
    <source>
        <dbReference type="Proteomes" id="UP000031572"/>
    </source>
</evidence>
<keyword evidence="6" id="KW-1185">Reference proteome</keyword>
<dbReference type="CDD" id="cd00130">
    <property type="entry name" value="PAS"/>
    <property type="match status" value="1"/>
</dbReference>
<dbReference type="AlphaFoldDB" id="A0A0C2BLQ2"/>
<dbReference type="PANTHER" id="PTHR24421:SF58">
    <property type="entry name" value="SIGNAL TRANSDUCTION HISTIDINE-PROTEIN KINASE_PHOSPHATASE UHPB"/>
    <property type="match status" value="1"/>
</dbReference>
<dbReference type="Proteomes" id="UP000031572">
    <property type="component" value="Unassembled WGS sequence"/>
</dbReference>
<keyword evidence="3" id="KW-0902">Two-component regulatory system</keyword>
<evidence type="ECO:0000256" key="2">
    <source>
        <dbReference type="ARBA" id="ARBA00022777"/>
    </source>
</evidence>
<dbReference type="NCBIfam" id="TIGR00229">
    <property type="entry name" value="sensory_box"/>
    <property type="match status" value="1"/>
</dbReference>
<dbReference type="PANTHER" id="PTHR24421">
    <property type="entry name" value="NITRATE/NITRITE SENSOR PROTEIN NARX-RELATED"/>
    <property type="match status" value="1"/>
</dbReference>
<dbReference type="OrthoDB" id="9797605at2"/>
<dbReference type="RefSeq" id="WP_040039712.1">
    <property type="nucleotide sequence ID" value="NZ_JWJG01000028.1"/>
</dbReference>
<evidence type="ECO:0000313" key="5">
    <source>
        <dbReference type="EMBL" id="KIF80889.1"/>
    </source>
</evidence>
<keyword evidence="1" id="KW-0808">Transferase</keyword>
<dbReference type="GO" id="GO:0006355">
    <property type="term" value="P:regulation of DNA-templated transcription"/>
    <property type="evidence" value="ECO:0007669"/>
    <property type="project" value="InterPro"/>
</dbReference>
<comment type="caution">
    <text evidence="5">The sequence shown here is derived from an EMBL/GenBank/DDBJ whole genome shotgun (WGS) entry which is preliminary data.</text>
</comment>
<dbReference type="SUPFAM" id="SSF55785">
    <property type="entry name" value="PYP-like sensor domain (PAS domain)"/>
    <property type="match status" value="1"/>
</dbReference>
<name>A0A0C2BLQ2_9BURK</name>
<dbReference type="Gene3D" id="1.20.5.1930">
    <property type="match status" value="1"/>
</dbReference>
<dbReference type="InterPro" id="IPR000014">
    <property type="entry name" value="PAS"/>
</dbReference>
<dbReference type="STRING" id="709839.TSA66_08745"/>
<dbReference type="InterPro" id="IPR013767">
    <property type="entry name" value="PAS_fold"/>
</dbReference>
<dbReference type="CDD" id="cd16917">
    <property type="entry name" value="HATPase_UhpB-NarQ-NarX-like"/>
    <property type="match status" value="1"/>
</dbReference>
<dbReference type="Pfam" id="PF07730">
    <property type="entry name" value="HisKA_3"/>
    <property type="match status" value="1"/>
</dbReference>
<dbReference type="InterPro" id="IPR050482">
    <property type="entry name" value="Sensor_HK_TwoCompSys"/>
</dbReference>
<dbReference type="SUPFAM" id="SSF55874">
    <property type="entry name" value="ATPase domain of HSP90 chaperone/DNA topoisomerase II/histidine kinase"/>
    <property type="match status" value="1"/>
</dbReference>
<dbReference type="Gene3D" id="3.30.565.10">
    <property type="entry name" value="Histidine kinase-like ATPase, C-terminal domain"/>
    <property type="match status" value="1"/>
</dbReference>
<gene>
    <name evidence="5" type="ORF">TSA66_08745</name>
</gene>
<dbReference type="Gene3D" id="3.30.450.20">
    <property type="entry name" value="PAS domain"/>
    <property type="match status" value="1"/>
</dbReference>
<dbReference type="SMART" id="SM00091">
    <property type="entry name" value="PAS"/>
    <property type="match status" value="1"/>
</dbReference>
<evidence type="ECO:0000259" key="4">
    <source>
        <dbReference type="PROSITE" id="PS50112"/>
    </source>
</evidence>
<organism evidence="5 6">
    <name type="scientific">Noviherbaspirillum autotrophicum</name>
    <dbReference type="NCBI Taxonomy" id="709839"/>
    <lineage>
        <taxon>Bacteria</taxon>
        <taxon>Pseudomonadati</taxon>
        <taxon>Pseudomonadota</taxon>
        <taxon>Betaproteobacteria</taxon>
        <taxon>Burkholderiales</taxon>
        <taxon>Oxalobacteraceae</taxon>
        <taxon>Noviherbaspirillum</taxon>
    </lineage>
</organism>
<reference evidence="5 6" key="1">
    <citation type="submission" date="2014-12" db="EMBL/GenBank/DDBJ databases">
        <title>Denitrispirillum autotrophicum gen. nov., sp. nov., Denitrifying, Facultatively Autotrophic Bacteria Isolated from Rice Paddy Soil.</title>
        <authorList>
            <person name="Ishii S."/>
            <person name="Ashida N."/>
            <person name="Ohno H."/>
            <person name="Otsuka S."/>
            <person name="Yokota A."/>
            <person name="Senoo K."/>
        </authorList>
    </citation>
    <scope>NUCLEOTIDE SEQUENCE [LARGE SCALE GENOMIC DNA]</scope>
    <source>
        <strain evidence="5 6">TSA66</strain>
    </source>
</reference>
<sequence>MITHLEHGSGKLSHYITNLSRFPANKVGPSLLSIIESAMDGVIIVDAARQIVLVNQKVERMFGYPARHLLDKSIDILLPPRLCTEQGRRIDRFAAARMHGRRIRLGLKGIHANGDQLSLNISLSRIAVHGEPFLALIVHSLTAERSAVETRRRTVRPSELRKWAASSQLASEVEKRRFSKKLYDDIGQRLSVLKLDLDWLENRLPTTNAGVPARVAQMQGLLDNVITMTKSMASALRPPLLDDFGLLPAVEWMVENFQKRTAISCSVESNGLSINLGEAIDSAIFRVIQEALANIENHSSASNARIAFSRAANQLDVMIQDDGIGMVGGSESKPGCYGLITMQERIFVLGGTISIGNIKPHGVLIHASVPIEPVATSEPHSHPPLPRL</sequence>
<dbReference type="Pfam" id="PF00989">
    <property type="entry name" value="PAS"/>
    <property type="match status" value="1"/>
</dbReference>
<proteinExistence type="predicted"/>
<dbReference type="GO" id="GO:0016020">
    <property type="term" value="C:membrane"/>
    <property type="evidence" value="ECO:0007669"/>
    <property type="project" value="InterPro"/>
</dbReference>
<protein>
    <recommendedName>
        <fullName evidence="4">PAS domain-containing protein</fullName>
    </recommendedName>
</protein>
<dbReference type="GO" id="GO:0000155">
    <property type="term" value="F:phosphorelay sensor kinase activity"/>
    <property type="evidence" value="ECO:0007669"/>
    <property type="project" value="InterPro"/>
</dbReference>
<dbReference type="InterPro" id="IPR035965">
    <property type="entry name" value="PAS-like_dom_sf"/>
</dbReference>